<dbReference type="STRING" id="1437059.A6A05_00810"/>
<accession>A0A178MX73</accession>
<keyword evidence="3 6" id="KW-0812">Transmembrane</keyword>
<dbReference type="EMBL" id="LWQU01000104">
    <property type="protein sequence ID" value="OAN55133.1"/>
    <property type="molecule type" value="Genomic_DNA"/>
</dbReference>
<feature type="transmembrane region" description="Helical" evidence="6">
    <location>
        <begin position="40"/>
        <end position="59"/>
    </location>
</feature>
<protein>
    <submittedName>
        <fullName evidence="7">Uncharacterized protein</fullName>
    </submittedName>
</protein>
<reference evidence="7 8" key="1">
    <citation type="submission" date="2016-04" db="EMBL/GenBank/DDBJ databases">
        <title>Draft genome sequence of freshwater magnetotactic bacteria Magnetospirillum marisnigri SP-1 and Magnetospirillum moscoviense BB-1.</title>
        <authorList>
            <person name="Koziaeva V."/>
            <person name="Dziuba M.V."/>
            <person name="Ivanov T.M."/>
            <person name="Kuznetsov B."/>
            <person name="Grouzdev D.S."/>
        </authorList>
    </citation>
    <scope>NUCLEOTIDE SEQUENCE [LARGE SCALE GENOMIC DNA]</scope>
    <source>
        <strain evidence="7 8">BB-1</strain>
    </source>
</reference>
<dbReference type="InterPro" id="IPR033580">
    <property type="entry name" value="Nurim-like"/>
</dbReference>
<dbReference type="PANTHER" id="PTHR31040:SF1">
    <property type="entry name" value="NURIM"/>
    <property type="match status" value="1"/>
</dbReference>
<gene>
    <name evidence="7" type="ORF">A6A05_00810</name>
</gene>
<comment type="subcellular location">
    <subcellularLocation>
        <location evidence="1">Endomembrane system</location>
        <topology evidence="1">Multi-pass membrane protein</topology>
    </subcellularLocation>
</comment>
<dbReference type="InterPro" id="IPR007318">
    <property type="entry name" value="Phopholipid_MeTrfase"/>
</dbReference>
<dbReference type="PANTHER" id="PTHR31040">
    <property type="entry name" value="NURIM"/>
    <property type="match status" value="1"/>
</dbReference>
<evidence type="ECO:0000256" key="2">
    <source>
        <dbReference type="ARBA" id="ARBA00010631"/>
    </source>
</evidence>
<proteinExistence type="inferred from homology"/>
<feature type="transmembrane region" description="Helical" evidence="6">
    <location>
        <begin position="134"/>
        <end position="162"/>
    </location>
</feature>
<evidence type="ECO:0000256" key="5">
    <source>
        <dbReference type="ARBA" id="ARBA00023136"/>
    </source>
</evidence>
<evidence type="ECO:0000256" key="4">
    <source>
        <dbReference type="ARBA" id="ARBA00022989"/>
    </source>
</evidence>
<dbReference type="RefSeq" id="WP_068498266.1">
    <property type="nucleotide sequence ID" value="NZ_LWQU01000104.1"/>
</dbReference>
<dbReference type="Pfam" id="PF04191">
    <property type="entry name" value="PEMT"/>
    <property type="match status" value="1"/>
</dbReference>
<dbReference type="Gene3D" id="1.20.120.1630">
    <property type="match status" value="1"/>
</dbReference>
<comment type="caution">
    <text evidence="7">The sequence shown here is derived from an EMBL/GenBank/DDBJ whole genome shotgun (WGS) entry which is preliminary data.</text>
</comment>
<keyword evidence="4 6" id="KW-1133">Transmembrane helix</keyword>
<comment type="similarity">
    <text evidence="2">Belongs to the nurim family.</text>
</comment>
<evidence type="ECO:0000256" key="3">
    <source>
        <dbReference type="ARBA" id="ARBA00022692"/>
    </source>
</evidence>
<evidence type="ECO:0000313" key="7">
    <source>
        <dbReference type="EMBL" id="OAN55133.1"/>
    </source>
</evidence>
<keyword evidence="5 6" id="KW-0472">Membrane</keyword>
<feature type="transmembrane region" description="Helical" evidence="6">
    <location>
        <begin position="71"/>
        <end position="92"/>
    </location>
</feature>
<sequence>MSAVLAYALAWGAFGLIHSLLARAAVKDWLRPLFGRGYRLAYNLFAGLCFAAVAWVGAVTLGDWPVFDLPALARVGLAVLHLAGWAVMIWAARHTDLGRLGGLAQLRGRDEDEPLTEAGPYRFSRHPLYLGGHLILWGLALSPLGLATAIFGSTYLLVGALFEERDLRARFGQPYADYCRRVPFLLPRIAPFDR</sequence>
<evidence type="ECO:0000256" key="6">
    <source>
        <dbReference type="SAM" id="Phobius"/>
    </source>
</evidence>
<dbReference type="GO" id="GO:0012505">
    <property type="term" value="C:endomembrane system"/>
    <property type="evidence" value="ECO:0007669"/>
    <property type="project" value="UniProtKB-SubCell"/>
</dbReference>
<dbReference type="AlphaFoldDB" id="A0A178MX73"/>
<evidence type="ECO:0000256" key="1">
    <source>
        <dbReference type="ARBA" id="ARBA00004127"/>
    </source>
</evidence>
<name>A0A178MX73_9PROT</name>
<dbReference type="Proteomes" id="UP000078543">
    <property type="component" value="Unassembled WGS sequence"/>
</dbReference>
<evidence type="ECO:0000313" key="8">
    <source>
        <dbReference type="Proteomes" id="UP000078543"/>
    </source>
</evidence>
<organism evidence="7 8">
    <name type="scientific">Magnetospirillum moscoviense</name>
    <dbReference type="NCBI Taxonomy" id="1437059"/>
    <lineage>
        <taxon>Bacteria</taxon>
        <taxon>Pseudomonadati</taxon>
        <taxon>Pseudomonadota</taxon>
        <taxon>Alphaproteobacteria</taxon>
        <taxon>Rhodospirillales</taxon>
        <taxon>Rhodospirillaceae</taxon>
        <taxon>Magnetospirillum</taxon>
    </lineage>
</organism>
<dbReference type="OrthoDB" id="9789029at2"/>
<keyword evidence="8" id="KW-1185">Reference proteome</keyword>